<dbReference type="AlphaFoldDB" id="W5YHK5"/>
<evidence type="ECO:0000313" key="3">
    <source>
        <dbReference type="EMBL" id="AHI28571.1"/>
    </source>
</evidence>
<organism evidence="3 4">
    <name type="scientific">Marinobacter similis</name>
    <dbReference type="NCBI Taxonomy" id="1420916"/>
    <lineage>
        <taxon>Bacteria</taxon>
        <taxon>Pseudomonadati</taxon>
        <taxon>Pseudomonadota</taxon>
        <taxon>Gammaproteobacteria</taxon>
        <taxon>Pseudomonadales</taxon>
        <taxon>Marinobacteraceae</taxon>
        <taxon>Marinobacter</taxon>
    </lineage>
</organism>
<evidence type="ECO:0000313" key="4">
    <source>
        <dbReference type="Proteomes" id="UP000061489"/>
    </source>
</evidence>
<feature type="chain" id="PRO_5004876587" evidence="1">
    <location>
        <begin position="25"/>
        <end position="270"/>
    </location>
</feature>
<protein>
    <submittedName>
        <fullName evidence="3">Dienelactone hydrolase</fullName>
    </submittedName>
</protein>
<dbReference type="PANTHER" id="PTHR22946">
    <property type="entry name" value="DIENELACTONE HYDROLASE DOMAIN-CONTAINING PROTEIN-RELATED"/>
    <property type="match status" value="1"/>
</dbReference>
<dbReference type="InterPro" id="IPR002925">
    <property type="entry name" value="Dienelactn_hydro"/>
</dbReference>
<dbReference type="HOGENOM" id="CLU_054590_3_1_6"/>
<dbReference type="STRING" id="1420916.AU14_08025"/>
<dbReference type="SUPFAM" id="SSF53474">
    <property type="entry name" value="alpha/beta-Hydrolases"/>
    <property type="match status" value="1"/>
</dbReference>
<gene>
    <name evidence="3" type="ORF">AU14_08025</name>
</gene>
<dbReference type="KEGG" id="msx:AU14_08025"/>
<dbReference type="RefSeq" id="WP_041340069.1">
    <property type="nucleotide sequence ID" value="NZ_CP007151.1"/>
</dbReference>
<dbReference type="PANTHER" id="PTHR22946:SF0">
    <property type="entry name" value="DIENELACTONE HYDROLASE DOMAIN-CONTAINING PROTEIN"/>
    <property type="match status" value="1"/>
</dbReference>
<dbReference type="Gene3D" id="3.40.50.1820">
    <property type="entry name" value="alpha/beta hydrolase"/>
    <property type="match status" value="1"/>
</dbReference>
<dbReference type="InterPro" id="IPR029058">
    <property type="entry name" value="AB_hydrolase_fold"/>
</dbReference>
<keyword evidence="1" id="KW-0732">Signal</keyword>
<dbReference type="InterPro" id="IPR050261">
    <property type="entry name" value="FrsA_esterase"/>
</dbReference>
<reference evidence="3 4" key="1">
    <citation type="journal article" date="2014" name="Genome Announc.">
        <title>Draft Genome Sequences of Marinobacter similis A3d10T and Marinobacter salarius R9SW1T.</title>
        <authorList>
            <person name="Ivanova E.P."/>
            <person name="Ng H.J."/>
            <person name="Webb H.K."/>
            <person name="Feng G."/>
            <person name="Oshima K."/>
            <person name="Hattori M."/>
            <person name="Ohkuma M."/>
            <person name="Sergeev A.F."/>
            <person name="Mikhailov V.V."/>
            <person name="Crawford R.J."/>
            <person name="Sawabe T."/>
        </authorList>
    </citation>
    <scope>NUCLEOTIDE SEQUENCE [LARGE SCALE GENOMIC DNA]</scope>
    <source>
        <strain evidence="3 4">A3d10</strain>
    </source>
</reference>
<sequence length="270" mass="29527">MHYYLRPAVLTALTLMLIHTQAGAEMHTETIDYTVGDQTFTGYLAWDTEYGQKRPGVLLVHEWWGHNQFVREQAEQIAAAGYTAFALDMYGSGKLAQHPDTAKQFMQEATSEPEQVKARFVAAMELLKNHESVDSSRIAAQGYCFGGAVVLNMARLGLDLDGVVSFHGSLGSPVKAEPGQIKARIQVYTGGADPFVPTEQVAGLVTEMQQAEADLTLVSFPGVQHSFTNPGADAVADQFDIPLAYNESAANRSWQGAMTFYQEIFNLPSD</sequence>
<proteinExistence type="predicted"/>
<dbReference type="GO" id="GO:0016787">
    <property type="term" value="F:hydrolase activity"/>
    <property type="evidence" value="ECO:0007669"/>
    <property type="project" value="UniProtKB-KW"/>
</dbReference>
<keyword evidence="4" id="KW-1185">Reference proteome</keyword>
<dbReference type="EMBL" id="CP007151">
    <property type="protein sequence ID" value="AHI28571.1"/>
    <property type="molecule type" value="Genomic_DNA"/>
</dbReference>
<name>W5YHK5_9GAMM</name>
<accession>W5YHK5</accession>
<feature type="signal peptide" evidence="1">
    <location>
        <begin position="1"/>
        <end position="24"/>
    </location>
</feature>
<evidence type="ECO:0000256" key="1">
    <source>
        <dbReference type="SAM" id="SignalP"/>
    </source>
</evidence>
<dbReference type="OrthoDB" id="9787933at2"/>
<evidence type="ECO:0000259" key="2">
    <source>
        <dbReference type="Pfam" id="PF01738"/>
    </source>
</evidence>
<dbReference type="Proteomes" id="UP000061489">
    <property type="component" value="Chromosome"/>
</dbReference>
<dbReference type="Pfam" id="PF01738">
    <property type="entry name" value="DLH"/>
    <property type="match status" value="1"/>
</dbReference>
<keyword evidence="3" id="KW-0378">Hydrolase</keyword>
<feature type="domain" description="Dienelactone hydrolase" evidence="2">
    <location>
        <begin position="41"/>
        <end position="264"/>
    </location>
</feature>